<dbReference type="STRING" id="1219011.GCA_001895045_03721"/>
<dbReference type="PANTHER" id="PTHR11908:SF132">
    <property type="entry name" value="ALDEHYDE OXIDASE 1-RELATED"/>
    <property type="match status" value="1"/>
</dbReference>
<dbReference type="InterPro" id="IPR016208">
    <property type="entry name" value="Ald_Oxase/xanthine_DH-like"/>
</dbReference>
<comment type="cofactor">
    <cofactor evidence="3">
        <name>Mo-molybdopterin cytosine dinucleotide</name>
        <dbReference type="ChEBI" id="CHEBI:71308"/>
    </cofactor>
</comment>
<dbReference type="Gene3D" id="3.90.1170.50">
    <property type="entry name" value="Aldehyde oxidase/xanthine dehydrogenase, a/b hammerhead"/>
    <property type="match status" value="1"/>
</dbReference>
<keyword evidence="2 6" id="KW-0560">Oxidoreductase</keyword>
<dbReference type="InterPro" id="IPR037165">
    <property type="entry name" value="AldOxase/xan_DH_Mopterin-bd_sf"/>
</dbReference>
<dbReference type="InterPro" id="IPR046867">
    <property type="entry name" value="AldOxase/xan_DH_MoCoBD2"/>
</dbReference>
<feature type="region of interest" description="Disordered" evidence="4">
    <location>
        <begin position="1"/>
        <end position="20"/>
    </location>
</feature>
<dbReference type="SUPFAM" id="SSF56003">
    <property type="entry name" value="Molybdenum cofactor-binding domain"/>
    <property type="match status" value="1"/>
</dbReference>
<keyword evidence="1" id="KW-0500">Molybdenum</keyword>
<dbReference type="Pfam" id="PF20256">
    <property type="entry name" value="MoCoBD_2"/>
    <property type="match status" value="1"/>
</dbReference>
<proteinExistence type="predicted"/>
<accession>A0A2X4UUP9</accession>
<evidence type="ECO:0000313" key="6">
    <source>
        <dbReference type="EMBL" id="SQI36760.1"/>
    </source>
</evidence>
<dbReference type="InterPro" id="IPR036856">
    <property type="entry name" value="Ald_Oxase/Xan_DH_a/b_sf"/>
</dbReference>
<dbReference type="GO" id="GO:0018535">
    <property type="term" value="F:nicotine dehydrogenase activity"/>
    <property type="evidence" value="ECO:0007669"/>
    <property type="project" value="UniProtKB-EC"/>
</dbReference>
<dbReference type="FunFam" id="3.30.365.10:FF:000001">
    <property type="entry name" value="Xanthine dehydrogenase oxidase"/>
    <property type="match status" value="1"/>
</dbReference>
<evidence type="ECO:0000256" key="2">
    <source>
        <dbReference type="ARBA" id="ARBA00023002"/>
    </source>
</evidence>
<name>A0A2X4UUP9_9NOCA</name>
<evidence type="ECO:0000256" key="3">
    <source>
        <dbReference type="ARBA" id="ARBA00053029"/>
    </source>
</evidence>
<dbReference type="RefSeq" id="WP_072703926.1">
    <property type="nucleotide sequence ID" value="NZ_JAFBBL010000001.1"/>
</dbReference>
<sequence length="793" mass="85519">MTTVAPSHGEGTPGKFVGRSVARREDPRLLTGRGRFVDDISMPGLLHAQFVRSTVAAGSVTALDVSDVLGVDGVRAVFTASDLALKPIRAELSRPLEEFVPTDMPILSSDRVRYVGEPLALVVADDAYTVEDGLEAARVAYETVAAVTSADQALTPGVPLVHDEAANNTVVDVQMFATEGIDEIFASAHTVVSVQSRTGRQNALPLETRGCIAYWDDRDEQLIIHICTQIPHQVRTVTAHCLGLDERQVRVIVPDMGGGFGQKCVVGREEIAVAAAALKLRRPVKWIEDRKDALTASFLAREQQYDVRAAFDADGHILGLDADVICDMGAYSCYPFTAGIEPLMASAEMPGVYKVPAYRVRGRSVFSNKTPTAPYRGVSRPQYVMVMERLFERAARELGLDPVEIRRRNVITAFPYTGINNVTYDPGSYLEALDECERVLRDEGWYAFKERAEAEGRHIGIGYSCFSERTGYGSTAFAARKMKVVPGFDISEVRMDVSGTVSATTGTMNHGQSHETTMAQIVADRLRLGVEQVKIVQGDTDRIAYGFGSFASRSITIGGSAVSVAADKLGDKLCEIAAHLLETRRDNVELAPGRVRQIDDHSKFVTHRDIADVAYLRAQLLPKGVDPGLSATASFDVFNDGTFSNATHGVVVELHEGTGKVEILRYFCVEDCGVAINPKVVEGQCRGGIAQGIAGALFEQVSYDDNGNPLCASFIDYKVPTACEIPEIGIHHLETPCLFTESGAKGAGEGGTIGAPAAVLNAVNDGLRATGVELDNTPITPVAVQRALRKEIA</sequence>
<dbReference type="InterPro" id="IPR000674">
    <property type="entry name" value="Ald_Oxase/Xan_DH_a/b"/>
</dbReference>
<dbReference type="EMBL" id="LS483468">
    <property type="protein sequence ID" value="SQI36760.1"/>
    <property type="molecule type" value="Genomic_DNA"/>
</dbReference>
<dbReference type="EC" id="1.5.99.4" evidence="6"/>
<evidence type="ECO:0000259" key="5">
    <source>
        <dbReference type="SMART" id="SM01008"/>
    </source>
</evidence>
<feature type="domain" description="Aldehyde oxidase/xanthine dehydrogenase a/b hammerhead" evidence="5">
    <location>
        <begin position="31"/>
        <end position="145"/>
    </location>
</feature>
<keyword evidence="7" id="KW-1185">Reference proteome</keyword>
<gene>
    <name evidence="6" type="primary">ndhC_3</name>
    <name evidence="6" type="ORF">NCTC10994_03419</name>
</gene>
<evidence type="ECO:0000256" key="1">
    <source>
        <dbReference type="ARBA" id="ARBA00022505"/>
    </source>
</evidence>
<protein>
    <submittedName>
        <fullName evidence="6">Nicotine dehydrogenase large subunit</fullName>
        <ecNumber evidence="6">1.2.7.4</ecNumber>
        <ecNumber evidence="6">1.5.99.4</ecNumber>
    </submittedName>
</protein>
<dbReference type="Gene3D" id="3.30.365.10">
    <property type="entry name" value="Aldehyde oxidase/xanthine dehydrogenase, molybdopterin binding domain"/>
    <property type="match status" value="4"/>
</dbReference>
<dbReference type="AlphaFoldDB" id="A0A2X4UUP9"/>
<dbReference type="Pfam" id="PF01315">
    <property type="entry name" value="Ald_Xan_dh_C"/>
    <property type="match status" value="1"/>
</dbReference>
<evidence type="ECO:0000256" key="4">
    <source>
        <dbReference type="SAM" id="MobiDB-lite"/>
    </source>
</evidence>
<dbReference type="PANTHER" id="PTHR11908">
    <property type="entry name" value="XANTHINE DEHYDROGENASE"/>
    <property type="match status" value="1"/>
</dbReference>
<organism evidence="6 7">
    <name type="scientific">Rhodococcus coprophilus</name>
    <dbReference type="NCBI Taxonomy" id="38310"/>
    <lineage>
        <taxon>Bacteria</taxon>
        <taxon>Bacillati</taxon>
        <taxon>Actinomycetota</taxon>
        <taxon>Actinomycetes</taxon>
        <taxon>Mycobacteriales</taxon>
        <taxon>Nocardiaceae</taxon>
        <taxon>Rhodococcus</taxon>
    </lineage>
</organism>
<dbReference type="Pfam" id="PF02738">
    <property type="entry name" value="MoCoBD_1"/>
    <property type="match status" value="1"/>
</dbReference>
<dbReference type="GO" id="GO:0043885">
    <property type="term" value="F:anaerobic carbon-monoxide dehydrogenase activity"/>
    <property type="evidence" value="ECO:0007669"/>
    <property type="project" value="UniProtKB-EC"/>
</dbReference>
<reference evidence="6 7" key="1">
    <citation type="submission" date="2018-06" db="EMBL/GenBank/DDBJ databases">
        <authorList>
            <consortium name="Pathogen Informatics"/>
            <person name="Doyle S."/>
        </authorList>
    </citation>
    <scope>NUCLEOTIDE SEQUENCE [LARGE SCALE GENOMIC DNA]</scope>
    <source>
        <strain evidence="6 7">NCTC10994</strain>
    </source>
</reference>
<dbReference type="GO" id="GO:0005506">
    <property type="term" value="F:iron ion binding"/>
    <property type="evidence" value="ECO:0007669"/>
    <property type="project" value="InterPro"/>
</dbReference>
<dbReference type="InterPro" id="IPR008274">
    <property type="entry name" value="AldOxase/xan_DH_MoCoBD1"/>
</dbReference>
<dbReference type="SUPFAM" id="SSF54665">
    <property type="entry name" value="CO dehydrogenase molybdoprotein N-domain-like"/>
    <property type="match status" value="1"/>
</dbReference>
<dbReference type="EC" id="1.2.7.4" evidence="6"/>
<dbReference type="Proteomes" id="UP000249091">
    <property type="component" value="Chromosome 1"/>
</dbReference>
<evidence type="ECO:0000313" key="7">
    <source>
        <dbReference type="Proteomes" id="UP000249091"/>
    </source>
</evidence>
<dbReference type="KEGG" id="rcr:NCTC10994_03419"/>
<dbReference type="SMART" id="SM01008">
    <property type="entry name" value="Ald_Xan_dh_C"/>
    <property type="match status" value="1"/>
</dbReference>